<proteinExistence type="predicted"/>
<evidence type="ECO:0000313" key="2">
    <source>
        <dbReference type="EMBL" id="RUS80670.1"/>
    </source>
</evidence>
<dbReference type="Proteomes" id="UP000271974">
    <property type="component" value="Unassembled WGS sequence"/>
</dbReference>
<dbReference type="EMBL" id="RQTK01000379">
    <property type="protein sequence ID" value="RUS80670.1"/>
    <property type="molecule type" value="Genomic_DNA"/>
</dbReference>
<organism evidence="2 3">
    <name type="scientific">Elysia chlorotica</name>
    <name type="common">Eastern emerald elysia</name>
    <name type="synonym">Sea slug</name>
    <dbReference type="NCBI Taxonomy" id="188477"/>
    <lineage>
        <taxon>Eukaryota</taxon>
        <taxon>Metazoa</taxon>
        <taxon>Spiralia</taxon>
        <taxon>Lophotrochozoa</taxon>
        <taxon>Mollusca</taxon>
        <taxon>Gastropoda</taxon>
        <taxon>Heterobranchia</taxon>
        <taxon>Euthyneura</taxon>
        <taxon>Panpulmonata</taxon>
        <taxon>Sacoglossa</taxon>
        <taxon>Placobranchoidea</taxon>
        <taxon>Plakobranchidae</taxon>
        <taxon>Elysia</taxon>
    </lineage>
</organism>
<comment type="caution">
    <text evidence="2">The sequence shown here is derived from an EMBL/GenBank/DDBJ whole genome shotgun (WGS) entry which is preliminary data.</text>
</comment>
<accession>A0A3S0ZQW2</accession>
<reference evidence="2 3" key="1">
    <citation type="submission" date="2019-01" db="EMBL/GenBank/DDBJ databases">
        <title>A draft genome assembly of the solar-powered sea slug Elysia chlorotica.</title>
        <authorList>
            <person name="Cai H."/>
            <person name="Li Q."/>
            <person name="Fang X."/>
            <person name="Li J."/>
            <person name="Curtis N.E."/>
            <person name="Altenburger A."/>
            <person name="Shibata T."/>
            <person name="Feng M."/>
            <person name="Maeda T."/>
            <person name="Schwartz J.A."/>
            <person name="Shigenobu S."/>
            <person name="Lundholm N."/>
            <person name="Nishiyama T."/>
            <person name="Yang H."/>
            <person name="Hasebe M."/>
            <person name="Li S."/>
            <person name="Pierce S.K."/>
            <person name="Wang J."/>
        </authorList>
    </citation>
    <scope>NUCLEOTIDE SEQUENCE [LARGE SCALE GENOMIC DNA]</scope>
    <source>
        <strain evidence="2">EC2010</strain>
        <tissue evidence="2">Whole organism of an adult</tissue>
    </source>
</reference>
<dbReference type="AlphaFoldDB" id="A0A3S0ZQW2"/>
<name>A0A3S0ZQW2_ELYCH</name>
<gene>
    <name evidence="2" type="ORF">EGW08_011574</name>
</gene>
<feature type="non-terminal residue" evidence="2">
    <location>
        <position position="108"/>
    </location>
</feature>
<feature type="region of interest" description="Disordered" evidence="1">
    <location>
        <begin position="63"/>
        <end position="82"/>
    </location>
</feature>
<protein>
    <submittedName>
        <fullName evidence="2">Uncharacterized protein</fullName>
    </submittedName>
</protein>
<evidence type="ECO:0000313" key="3">
    <source>
        <dbReference type="Proteomes" id="UP000271974"/>
    </source>
</evidence>
<keyword evidence="3" id="KW-1185">Reference proteome</keyword>
<evidence type="ECO:0000256" key="1">
    <source>
        <dbReference type="SAM" id="MobiDB-lite"/>
    </source>
</evidence>
<sequence length="108" mass="12017">MPPLQSLLNDRSAEEVRDASLKFGRLEGKRCTCHGFKLLRRITCDQDSGLFSVLAHAWPHGWSDSDWQSQGETESGPSCQDDVCDVSQKTAAKDRVAPNFAYILQAHP</sequence>
<feature type="compositionally biased region" description="Polar residues" evidence="1">
    <location>
        <begin position="65"/>
        <end position="78"/>
    </location>
</feature>